<dbReference type="InterPro" id="IPR004843">
    <property type="entry name" value="Calcineurin-like_PHP"/>
</dbReference>
<evidence type="ECO:0000313" key="12">
    <source>
        <dbReference type="EMBL" id="EKB30386.1"/>
    </source>
</evidence>
<evidence type="ECO:0000256" key="2">
    <source>
        <dbReference type="ARBA" id="ARBA00022516"/>
    </source>
</evidence>
<dbReference type="Proteomes" id="UP000005835">
    <property type="component" value="Unassembled WGS sequence"/>
</dbReference>
<keyword evidence="4 10" id="KW-0441">Lipid A biosynthesis</keyword>
<dbReference type="InterPro" id="IPR010138">
    <property type="entry name" value="UDP-diacylglucosamine_Hdrlase"/>
</dbReference>
<accession>K1JJN3</accession>
<evidence type="ECO:0000256" key="1">
    <source>
        <dbReference type="ARBA" id="ARBA00022475"/>
    </source>
</evidence>
<keyword evidence="5 10" id="KW-0479">Metal-binding</keyword>
<dbReference type="GO" id="GO:0009245">
    <property type="term" value="P:lipid A biosynthetic process"/>
    <property type="evidence" value="ECO:0007669"/>
    <property type="project" value="UniProtKB-UniRule"/>
</dbReference>
<feature type="binding site" evidence="10">
    <location>
        <begin position="96"/>
        <end position="97"/>
    </location>
    <ligand>
        <name>substrate</name>
    </ligand>
</feature>
<feature type="binding site" evidence="10">
    <location>
        <position position="214"/>
    </location>
    <ligand>
        <name>Mn(2+)</name>
        <dbReference type="ChEBI" id="CHEBI:29035"/>
        <label>1</label>
    </ligand>
</feature>
<feature type="binding site" evidence="10">
    <location>
        <position position="139"/>
    </location>
    <ligand>
        <name>substrate</name>
    </ligand>
</feature>
<gene>
    <name evidence="10" type="primary">lpxH</name>
    <name evidence="12" type="ORF">HMPREF9465_01998</name>
</gene>
<feature type="binding site" evidence="10">
    <location>
        <position position="60"/>
    </location>
    <ligand>
        <name>Mn(2+)</name>
        <dbReference type="ChEBI" id="CHEBI:29035"/>
        <label>2</label>
    </ligand>
</feature>
<feature type="binding site" evidence="10">
    <location>
        <position position="27"/>
    </location>
    <ligand>
        <name>Mn(2+)</name>
        <dbReference type="ChEBI" id="CHEBI:29035"/>
        <label>1</label>
    </ligand>
</feature>
<evidence type="ECO:0000256" key="5">
    <source>
        <dbReference type="ARBA" id="ARBA00022723"/>
    </source>
</evidence>
<feature type="binding site" evidence="10">
    <location>
        <position position="29"/>
    </location>
    <ligand>
        <name>Mn(2+)</name>
        <dbReference type="ChEBI" id="CHEBI:29035"/>
        <label>1</label>
    </ligand>
</feature>
<reference evidence="12 13" key="1">
    <citation type="submission" date="2012-05" db="EMBL/GenBank/DDBJ databases">
        <title>The Genome Sequence of Sutterella wadsworthensis 2_1_59BFAA.</title>
        <authorList>
            <consortium name="The Broad Institute Genome Sequencing Platform"/>
            <person name="Earl A."/>
            <person name="Ward D."/>
            <person name="Feldgarden M."/>
            <person name="Gevers D."/>
            <person name="Daigneault M."/>
            <person name="Strauss J."/>
            <person name="Allen-Vercoe E."/>
            <person name="Walker B."/>
            <person name="Young S.K."/>
            <person name="Zeng Q."/>
            <person name="Gargeya S."/>
            <person name="Fitzgerald M."/>
            <person name="Haas B."/>
            <person name="Abouelleil A."/>
            <person name="Alvarado L."/>
            <person name="Arachchi H.M."/>
            <person name="Berlin A.M."/>
            <person name="Chapman S.B."/>
            <person name="Goldberg J."/>
            <person name="Griggs A."/>
            <person name="Gujja S."/>
            <person name="Hansen M."/>
            <person name="Howarth C."/>
            <person name="Imamovic A."/>
            <person name="Larimer J."/>
            <person name="McCowen C."/>
            <person name="Montmayeur A."/>
            <person name="Murphy C."/>
            <person name="Neiman D."/>
            <person name="Pearson M."/>
            <person name="Priest M."/>
            <person name="Roberts A."/>
            <person name="Saif S."/>
            <person name="Shea T."/>
            <person name="Sisk P."/>
            <person name="Sykes S."/>
            <person name="Wortman J."/>
            <person name="Nusbaum C."/>
            <person name="Birren B."/>
        </authorList>
    </citation>
    <scope>NUCLEOTIDE SEQUENCE [LARGE SCALE GENOMIC DNA]</scope>
    <source>
        <strain evidence="12 13">2_1_59BFAA</strain>
    </source>
</reference>
<evidence type="ECO:0000256" key="9">
    <source>
        <dbReference type="ARBA" id="ARBA00023211"/>
    </source>
</evidence>
<feature type="domain" description="Calcineurin-like phosphoesterase" evidence="11">
    <location>
        <begin position="23"/>
        <end position="216"/>
    </location>
</feature>
<evidence type="ECO:0000256" key="10">
    <source>
        <dbReference type="HAMAP-Rule" id="MF_00575"/>
    </source>
</evidence>
<evidence type="ECO:0000256" key="7">
    <source>
        <dbReference type="ARBA" id="ARBA00023098"/>
    </source>
</evidence>
<dbReference type="CDD" id="cd07398">
    <property type="entry name" value="MPP_YbbF-LpxH"/>
    <property type="match status" value="1"/>
</dbReference>
<feature type="binding site" evidence="10">
    <location>
        <position position="177"/>
    </location>
    <ligand>
        <name>substrate</name>
    </ligand>
</feature>
<evidence type="ECO:0000256" key="4">
    <source>
        <dbReference type="ARBA" id="ARBA00022556"/>
    </source>
</evidence>
<keyword evidence="6 10" id="KW-0378">Hydrolase</keyword>
<comment type="pathway">
    <text evidence="10">Glycolipid biosynthesis; lipid IV(A) biosynthesis; lipid IV(A) from (3R)-3-hydroxytetradecanoyl-[acyl-carrier-protein] and UDP-N-acetyl-alpha-D-glucosamine: step 4/6.</text>
</comment>
<dbReference type="GO" id="GO:0019897">
    <property type="term" value="C:extrinsic component of plasma membrane"/>
    <property type="evidence" value="ECO:0007669"/>
    <property type="project" value="UniProtKB-UniRule"/>
</dbReference>
<dbReference type="NCBIfam" id="NF003743">
    <property type="entry name" value="PRK05340.1"/>
    <property type="match status" value="1"/>
</dbReference>
<dbReference type="Gene3D" id="3.60.21.10">
    <property type="match status" value="1"/>
</dbReference>
<comment type="cofactor">
    <cofactor evidence="10">
        <name>Mn(2+)</name>
        <dbReference type="ChEBI" id="CHEBI:29035"/>
    </cofactor>
    <text evidence="10">Binds 2 Mn(2+) ions per subunit in a binuclear metal center.</text>
</comment>
<dbReference type="NCBIfam" id="TIGR01854">
    <property type="entry name" value="lipid_A_lpxH"/>
    <property type="match status" value="1"/>
</dbReference>
<keyword evidence="1 10" id="KW-1003">Cell membrane</keyword>
<feature type="binding site" evidence="10">
    <location>
        <position position="181"/>
    </location>
    <ligand>
        <name>substrate</name>
    </ligand>
</feature>
<dbReference type="EC" id="3.6.1.54" evidence="10"/>
<dbReference type="Pfam" id="PF00149">
    <property type="entry name" value="Metallophos"/>
    <property type="match status" value="1"/>
</dbReference>
<dbReference type="GO" id="GO:0008758">
    <property type="term" value="F:UDP-2,3-diacylglucosamine hydrolase activity"/>
    <property type="evidence" value="ECO:0007669"/>
    <property type="project" value="UniProtKB-UniRule"/>
</dbReference>
<evidence type="ECO:0000256" key="6">
    <source>
        <dbReference type="ARBA" id="ARBA00022801"/>
    </source>
</evidence>
<evidence type="ECO:0000313" key="13">
    <source>
        <dbReference type="Proteomes" id="UP000005835"/>
    </source>
</evidence>
<keyword evidence="13" id="KW-1185">Reference proteome</keyword>
<sequence length="259" mass="29162">MLSPFTVPALEGTAGPVTLNDPVFISDLHLSHSEPDTINAFLRFLEHEAAEHAELLILGDFFDYWIGDDASYTMAAVADALRAYSASHGLYIMHGNRDFMMGERFAREIGATLLRDPAVGVLRGERILLSHGDLWCTFDADYQKVRRRVRSVWWQWIMLRLPLKKRLQVAEDARARSRTRKSVKAAYITDVDERALDEAARNLEAAVVIHGHTHRPGITTTAGGVIRAVLPDWHFEEANCIRGGWIGIEANRPVLHPMK</sequence>
<name>K1JJN3_9BURK</name>
<keyword evidence="9 10" id="KW-0464">Manganese</keyword>
<dbReference type="PANTHER" id="PTHR34990">
    <property type="entry name" value="UDP-2,3-DIACYLGLUCOSAMINE HYDROLASE-RELATED"/>
    <property type="match status" value="1"/>
</dbReference>
<comment type="similarity">
    <text evidence="10">Belongs to the LpxH family.</text>
</comment>
<dbReference type="EMBL" id="ADMG01000044">
    <property type="protein sequence ID" value="EKB30386.1"/>
    <property type="molecule type" value="Genomic_DNA"/>
</dbReference>
<dbReference type="HAMAP" id="MF_00575">
    <property type="entry name" value="LpxH"/>
    <property type="match status" value="1"/>
</dbReference>
<protein>
    <recommendedName>
        <fullName evidence="10">UDP-2,3-diacylglucosamine hydrolase</fullName>
        <ecNumber evidence="10">3.6.1.54</ecNumber>
    </recommendedName>
    <alternativeName>
        <fullName evidence="10">UDP-2,3-diacylglucosamine diphosphatase</fullName>
    </alternativeName>
</protein>
<comment type="catalytic activity">
    <reaction evidence="10">
        <text>UDP-2-N,3-O-bis[(3R)-3-hydroxytetradecanoyl]-alpha-D-glucosamine + H2O = 2-N,3-O-bis[(3R)-3-hydroxytetradecanoyl]-alpha-D-glucosaminyl 1-phosphate + UMP + 2 H(+)</text>
        <dbReference type="Rhea" id="RHEA:25213"/>
        <dbReference type="ChEBI" id="CHEBI:15377"/>
        <dbReference type="ChEBI" id="CHEBI:15378"/>
        <dbReference type="ChEBI" id="CHEBI:57865"/>
        <dbReference type="ChEBI" id="CHEBI:57957"/>
        <dbReference type="ChEBI" id="CHEBI:78847"/>
        <dbReference type="EC" id="3.6.1.54"/>
    </reaction>
</comment>
<feature type="binding site" evidence="10">
    <location>
        <position position="212"/>
    </location>
    <ligand>
        <name>Mn(2+)</name>
        <dbReference type="ChEBI" id="CHEBI:29035"/>
        <label>2</label>
    </ligand>
</feature>
<comment type="subcellular location">
    <subcellularLocation>
        <location evidence="10">Cell inner membrane</location>
        <topology evidence="10">Peripheral membrane protein</topology>
        <orientation evidence="10">Cytoplasmic side</orientation>
    </subcellularLocation>
</comment>
<dbReference type="AlphaFoldDB" id="K1JJN3"/>
<dbReference type="InterPro" id="IPR029052">
    <property type="entry name" value="Metallo-depent_PP-like"/>
</dbReference>
<dbReference type="RefSeq" id="WP_005436676.1">
    <property type="nucleotide sequence ID" value="NZ_JH815520.1"/>
</dbReference>
<evidence type="ECO:0000259" key="11">
    <source>
        <dbReference type="Pfam" id="PF00149"/>
    </source>
</evidence>
<dbReference type="GO" id="GO:0030145">
    <property type="term" value="F:manganese ion binding"/>
    <property type="evidence" value="ECO:0007669"/>
    <property type="project" value="UniProtKB-UniRule"/>
</dbReference>
<keyword evidence="3 10" id="KW-0997">Cell inner membrane</keyword>
<feature type="binding site" evidence="10">
    <location>
        <position position="212"/>
    </location>
    <ligand>
        <name>substrate</name>
    </ligand>
</feature>
<dbReference type="PANTHER" id="PTHR34990:SF1">
    <property type="entry name" value="UDP-2,3-DIACYLGLUCOSAMINE HYDROLASE"/>
    <property type="match status" value="1"/>
</dbReference>
<evidence type="ECO:0000256" key="3">
    <source>
        <dbReference type="ARBA" id="ARBA00022519"/>
    </source>
</evidence>
<feature type="binding site" evidence="10">
    <location>
        <position position="60"/>
    </location>
    <ligand>
        <name>Mn(2+)</name>
        <dbReference type="ChEBI" id="CHEBI:29035"/>
        <label>1</label>
    </ligand>
</feature>
<dbReference type="GO" id="GO:0005737">
    <property type="term" value="C:cytoplasm"/>
    <property type="evidence" value="ECO:0007669"/>
    <property type="project" value="InterPro"/>
</dbReference>
<proteinExistence type="inferred from homology"/>
<dbReference type="STRING" id="742823.HMPREF9465_01998"/>
<comment type="caution">
    <text evidence="12">The sequence shown here is derived from an EMBL/GenBank/DDBJ whole genome shotgun (WGS) entry which is preliminary data.</text>
</comment>
<dbReference type="SUPFAM" id="SSF56300">
    <property type="entry name" value="Metallo-dependent phosphatases"/>
    <property type="match status" value="1"/>
</dbReference>
<organism evidence="12 13">
    <name type="scientific">Sutterella wadsworthensis 2_1_59BFAA</name>
    <dbReference type="NCBI Taxonomy" id="742823"/>
    <lineage>
        <taxon>Bacteria</taxon>
        <taxon>Pseudomonadati</taxon>
        <taxon>Pseudomonadota</taxon>
        <taxon>Betaproteobacteria</taxon>
        <taxon>Burkholderiales</taxon>
        <taxon>Sutterellaceae</taxon>
        <taxon>Sutterella</taxon>
    </lineage>
</organism>
<dbReference type="PATRIC" id="fig|742823.3.peg.1996"/>
<keyword evidence="2 10" id="KW-0444">Lipid biosynthesis</keyword>
<keyword evidence="7 10" id="KW-0443">Lipid metabolism</keyword>
<feature type="binding site" evidence="10">
    <location>
        <position position="131"/>
    </location>
    <ligand>
        <name>Mn(2+)</name>
        <dbReference type="ChEBI" id="CHEBI:29035"/>
        <label>2</label>
    </ligand>
</feature>
<feature type="binding site" evidence="10">
    <location>
        <position position="184"/>
    </location>
    <ligand>
        <name>substrate</name>
    </ligand>
</feature>
<feature type="binding site" evidence="10">
    <location>
        <position position="96"/>
    </location>
    <ligand>
        <name>Mn(2+)</name>
        <dbReference type="ChEBI" id="CHEBI:29035"/>
        <label>2</label>
    </ligand>
</feature>
<dbReference type="OrthoDB" id="9783283at2"/>
<dbReference type="UniPathway" id="UPA00359">
    <property type="reaction ID" value="UER00480"/>
</dbReference>
<dbReference type="InterPro" id="IPR043461">
    <property type="entry name" value="LpxH-like"/>
</dbReference>
<dbReference type="HOGENOM" id="CLU_074586_0_0_4"/>
<keyword evidence="8 10" id="KW-0472">Membrane</keyword>
<dbReference type="eggNOG" id="COG2908">
    <property type="taxonomic scope" value="Bacteria"/>
</dbReference>
<evidence type="ECO:0000256" key="8">
    <source>
        <dbReference type="ARBA" id="ARBA00023136"/>
    </source>
</evidence>
<comment type="function">
    <text evidence="10">Hydrolyzes the pyrophosphate bond of UDP-2,3-diacylglucosamine to yield 2,3-diacylglucosamine 1-phosphate (lipid X) and UMP by catalyzing the attack of water at the alpha-P atom. Involved in the biosynthesis of lipid A, a phosphorylated glycolipid that anchors the lipopolysaccharide to the outer membrane of the cell.</text>
</comment>